<gene>
    <name evidence="1" type="ordered locus">MCA1934</name>
</gene>
<accession>Q606T1</accession>
<evidence type="ECO:0000313" key="1">
    <source>
        <dbReference type="EMBL" id="AAU92069.1"/>
    </source>
</evidence>
<organism evidence="1 2">
    <name type="scientific">Methylococcus capsulatus (strain ATCC 33009 / NCIMB 11132 / Bath)</name>
    <dbReference type="NCBI Taxonomy" id="243233"/>
    <lineage>
        <taxon>Bacteria</taxon>
        <taxon>Pseudomonadati</taxon>
        <taxon>Pseudomonadota</taxon>
        <taxon>Gammaproteobacteria</taxon>
        <taxon>Methylococcales</taxon>
        <taxon>Methylococcaceae</taxon>
        <taxon>Methylococcus</taxon>
    </lineage>
</organism>
<name>Q606T1_METCA</name>
<dbReference type="KEGG" id="mca:MCA1934"/>
<proteinExistence type="predicted"/>
<reference evidence="1 2" key="1">
    <citation type="journal article" date="2004" name="PLoS Biol.">
        <title>Genomic insights into methanotrophy: the complete genome sequence of Methylococcus capsulatus (Bath).</title>
        <authorList>
            <person name="Ward N.L."/>
            <person name="Larsen O."/>
            <person name="Sakwa J."/>
            <person name="Bruseth L."/>
            <person name="Khouri H.M."/>
            <person name="Durkin A.S."/>
            <person name="Dimitrov G."/>
            <person name="Jiang L."/>
            <person name="Scanlan D."/>
            <person name="Kang K.H."/>
            <person name="Lewis M.R."/>
            <person name="Nelson K.E."/>
            <person name="Methe B.A."/>
            <person name="Wu M."/>
            <person name="Heidelberg J.F."/>
            <person name="Paulsen I.T."/>
            <person name="Fouts D.E."/>
            <person name="Ravel J."/>
            <person name="Tettelin H."/>
            <person name="Ren Q."/>
            <person name="Read T.D."/>
            <person name="DeBoy R.T."/>
            <person name="Seshadri R."/>
            <person name="Salzberg S.L."/>
            <person name="Jensen H.B."/>
            <person name="Birkeland N.K."/>
            <person name="Nelson W.C."/>
            <person name="Dodson R.J."/>
            <person name="Grindhaug S.H."/>
            <person name="Holt I.E."/>
            <person name="Eidhammer I."/>
            <person name="Jonasen I."/>
            <person name="Vanaken S."/>
            <person name="Utterback T.R."/>
            <person name="Feldblyum T.V."/>
            <person name="Fraser C.M."/>
            <person name="Lillehaug J.R."/>
            <person name="Eisen J.A."/>
        </authorList>
    </citation>
    <scope>NUCLEOTIDE SEQUENCE [LARGE SCALE GENOMIC DNA]</scope>
    <source>
        <strain evidence="2">ATCC 33009 / NCIMB 11132 / Bath</strain>
    </source>
</reference>
<protein>
    <submittedName>
        <fullName evidence="1">Uncharacterized protein</fullName>
    </submittedName>
</protein>
<dbReference type="Proteomes" id="UP000006821">
    <property type="component" value="Chromosome"/>
</dbReference>
<evidence type="ECO:0000313" key="2">
    <source>
        <dbReference type="Proteomes" id="UP000006821"/>
    </source>
</evidence>
<sequence>MSLNGWPYVPPHSPVVELRIAGRSVFFLWTIT</sequence>
<dbReference type="HOGENOM" id="CLU_3390230_0_0_6"/>
<dbReference type="EMBL" id="AE017282">
    <property type="protein sequence ID" value="AAU92069.1"/>
    <property type="molecule type" value="Genomic_DNA"/>
</dbReference>
<dbReference type="AlphaFoldDB" id="Q606T1"/>